<name>A0AAD6CBG8_9EURO</name>
<evidence type="ECO:0000259" key="5">
    <source>
        <dbReference type="Pfam" id="PF00891"/>
    </source>
</evidence>
<dbReference type="InterPro" id="IPR016461">
    <property type="entry name" value="COMT-like"/>
</dbReference>
<dbReference type="RefSeq" id="XP_056769242.1">
    <property type="nucleotide sequence ID" value="XM_056905135.1"/>
</dbReference>
<evidence type="ECO:0000313" key="8">
    <source>
        <dbReference type="Proteomes" id="UP001213681"/>
    </source>
</evidence>
<evidence type="ECO:0000256" key="2">
    <source>
        <dbReference type="ARBA" id="ARBA00022679"/>
    </source>
</evidence>
<dbReference type="Proteomes" id="UP001213681">
    <property type="component" value="Unassembled WGS sequence"/>
</dbReference>
<dbReference type="InterPro" id="IPR036390">
    <property type="entry name" value="WH_DNA-bd_sf"/>
</dbReference>
<reference evidence="7" key="1">
    <citation type="submission" date="2022-12" db="EMBL/GenBank/DDBJ databases">
        <authorList>
            <person name="Petersen C."/>
        </authorList>
    </citation>
    <scope>NUCLEOTIDE SEQUENCE</scope>
    <source>
        <strain evidence="7">IBT 16125</strain>
    </source>
</reference>
<dbReference type="InterPro" id="IPR036388">
    <property type="entry name" value="WH-like_DNA-bd_sf"/>
</dbReference>
<feature type="domain" description="O-methyltransferase C-terminal" evidence="5">
    <location>
        <begin position="202"/>
        <end position="405"/>
    </location>
</feature>
<dbReference type="InterPro" id="IPR001077">
    <property type="entry name" value="COMT_C"/>
</dbReference>
<dbReference type="SUPFAM" id="SSF46785">
    <property type="entry name" value="Winged helix' DNA-binding domain"/>
    <property type="match status" value="1"/>
</dbReference>
<evidence type="ECO:0008006" key="9">
    <source>
        <dbReference type="Google" id="ProtNLM"/>
    </source>
</evidence>
<dbReference type="PANTHER" id="PTHR43712:SF5">
    <property type="entry name" value="O-METHYLTRANSFERASE ASQN-RELATED"/>
    <property type="match status" value="1"/>
</dbReference>
<dbReference type="InterPro" id="IPR012967">
    <property type="entry name" value="COMT_dimerisation"/>
</dbReference>
<dbReference type="Gene3D" id="1.10.10.10">
    <property type="entry name" value="Winged helix-like DNA-binding domain superfamily/Winged helix DNA-binding domain"/>
    <property type="match status" value="1"/>
</dbReference>
<dbReference type="CDD" id="cd02440">
    <property type="entry name" value="AdoMet_MTases"/>
    <property type="match status" value="1"/>
</dbReference>
<dbReference type="PANTHER" id="PTHR43712">
    <property type="entry name" value="PUTATIVE (AFU_ORTHOLOGUE AFUA_4G14580)-RELATED"/>
    <property type="match status" value="1"/>
</dbReference>
<dbReference type="GO" id="GO:0046983">
    <property type="term" value="F:protein dimerization activity"/>
    <property type="evidence" value="ECO:0007669"/>
    <property type="project" value="InterPro"/>
</dbReference>
<gene>
    <name evidence="7" type="ORF">N7458_001752</name>
</gene>
<comment type="caution">
    <text evidence="7">The sequence shown here is derived from an EMBL/GenBank/DDBJ whole genome shotgun (WGS) entry which is preliminary data.</text>
</comment>
<dbReference type="Pfam" id="PF00891">
    <property type="entry name" value="Methyltransf_2"/>
    <property type="match status" value="1"/>
</dbReference>
<accession>A0AAD6CBG8</accession>
<dbReference type="Pfam" id="PF08100">
    <property type="entry name" value="Dimerisation"/>
    <property type="match status" value="1"/>
</dbReference>
<evidence type="ECO:0000259" key="6">
    <source>
        <dbReference type="Pfam" id="PF08100"/>
    </source>
</evidence>
<protein>
    <recommendedName>
        <fullName evidence="9">O-methyltransferase domain-containing protein</fullName>
    </recommendedName>
</protein>
<dbReference type="Gene3D" id="3.40.50.150">
    <property type="entry name" value="Vaccinia Virus protein VP39"/>
    <property type="match status" value="1"/>
</dbReference>
<reference evidence="7" key="2">
    <citation type="journal article" date="2023" name="IMA Fungus">
        <title>Comparative genomic study of the Penicillium genus elucidates a diverse pangenome and 15 lateral gene transfer events.</title>
        <authorList>
            <person name="Petersen C."/>
            <person name="Sorensen T."/>
            <person name="Nielsen M.R."/>
            <person name="Sondergaard T.E."/>
            <person name="Sorensen J.L."/>
            <person name="Fitzpatrick D.A."/>
            <person name="Frisvad J.C."/>
            <person name="Nielsen K.L."/>
        </authorList>
    </citation>
    <scope>NUCLEOTIDE SEQUENCE</scope>
    <source>
        <strain evidence="7">IBT 16125</strain>
    </source>
</reference>
<dbReference type="EMBL" id="JAPVEA010000002">
    <property type="protein sequence ID" value="KAJ5460200.1"/>
    <property type="molecule type" value="Genomic_DNA"/>
</dbReference>
<dbReference type="PROSITE" id="PS51683">
    <property type="entry name" value="SAM_OMT_II"/>
    <property type="match status" value="1"/>
</dbReference>
<sequence>MGPSSSDQNTLQHLSTDLSNRVTELVAQLKKDGSKLPTHGATSTFQLPEFKSQNPEIQKSRYAILDSLMELQRIILGPFEYIKTLLNHSHQQPLDIGALRAVVNLNIQHAVPKEESISFSDLARETKIDEDLLTRILRYSVSIGIFSESPVGYVRHTATSKALTEEALANVVKWCADIQVQSDLRLYEAMDPSRPSSAIPKVPFNIAYDTPLGMWDYHAKDKHLEALFSANVATEFGSAEMSPEHLTMGYSWDKLGSGTVIDVGGSSGHVSKAIARLYPNLHFIVQDLPDTIDRVKSDIPTDLNGRLTFQGHDFFTPQDTAADAYFFRYILHNWAEDDVVRIIQNLKPRLENGSTLLVNEYVSNADAATASMEDKIYRERDVQMFALLNSKERTVEDYQRIVARAEPGFKFCGITTAPGHGMVLLEWVYSE</sequence>
<keyword evidence="8" id="KW-1185">Reference proteome</keyword>
<dbReference type="InterPro" id="IPR029063">
    <property type="entry name" value="SAM-dependent_MTases_sf"/>
</dbReference>
<evidence type="ECO:0000313" key="7">
    <source>
        <dbReference type="EMBL" id="KAJ5460200.1"/>
    </source>
</evidence>
<dbReference type="GO" id="GO:0008171">
    <property type="term" value="F:O-methyltransferase activity"/>
    <property type="evidence" value="ECO:0007669"/>
    <property type="project" value="InterPro"/>
</dbReference>
<organism evidence="7 8">
    <name type="scientific">Penicillium daleae</name>
    <dbReference type="NCBI Taxonomy" id="63821"/>
    <lineage>
        <taxon>Eukaryota</taxon>
        <taxon>Fungi</taxon>
        <taxon>Dikarya</taxon>
        <taxon>Ascomycota</taxon>
        <taxon>Pezizomycotina</taxon>
        <taxon>Eurotiomycetes</taxon>
        <taxon>Eurotiomycetidae</taxon>
        <taxon>Eurotiales</taxon>
        <taxon>Aspergillaceae</taxon>
        <taxon>Penicillium</taxon>
    </lineage>
</organism>
<evidence type="ECO:0000256" key="4">
    <source>
        <dbReference type="ARBA" id="ARBA00038277"/>
    </source>
</evidence>
<dbReference type="GO" id="GO:0032259">
    <property type="term" value="P:methylation"/>
    <property type="evidence" value="ECO:0007669"/>
    <property type="project" value="UniProtKB-KW"/>
</dbReference>
<dbReference type="GeneID" id="81595378"/>
<proteinExistence type="inferred from homology"/>
<keyword evidence="2" id="KW-0808">Transferase</keyword>
<dbReference type="SUPFAM" id="SSF53335">
    <property type="entry name" value="S-adenosyl-L-methionine-dependent methyltransferases"/>
    <property type="match status" value="1"/>
</dbReference>
<evidence type="ECO:0000256" key="1">
    <source>
        <dbReference type="ARBA" id="ARBA00022603"/>
    </source>
</evidence>
<dbReference type="GO" id="GO:0044550">
    <property type="term" value="P:secondary metabolite biosynthetic process"/>
    <property type="evidence" value="ECO:0007669"/>
    <property type="project" value="UniProtKB-ARBA"/>
</dbReference>
<comment type="similarity">
    <text evidence="4">Belongs to the class I-like SAM-binding methyltransferase superfamily. Cation-independent O-methyltransferase family.</text>
</comment>
<feature type="domain" description="O-methyltransferase dimerisation" evidence="6">
    <location>
        <begin position="98"/>
        <end position="165"/>
    </location>
</feature>
<dbReference type="AlphaFoldDB" id="A0AAD6CBG8"/>
<evidence type="ECO:0000256" key="3">
    <source>
        <dbReference type="ARBA" id="ARBA00022691"/>
    </source>
</evidence>
<keyword evidence="3" id="KW-0949">S-adenosyl-L-methionine</keyword>
<keyword evidence="1" id="KW-0489">Methyltransferase</keyword>